<comment type="caution">
    <text evidence="1">The sequence shown here is derived from an EMBL/GenBank/DDBJ whole genome shotgun (WGS) entry which is preliminary data.</text>
</comment>
<dbReference type="EMBL" id="AVOT02051765">
    <property type="protein sequence ID" value="MBW0546763.1"/>
    <property type="molecule type" value="Genomic_DNA"/>
</dbReference>
<evidence type="ECO:0000313" key="2">
    <source>
        <dbReference type="Proteomes" id="UP000765509"/>
    </source>
</evidence>
<gene>
    <name evidence="1" type="ORF">O181_086478</name>
</gene>
<name>A0A9Q3FZC5_9BASI</name>
<keyword evidence="2" id="KW-1185">Reference proteome</keyword>
<dbReference type="AlphaFoldDB" id="A0A9Q3FZC5"/>
<dbReference type="Proteomes" id="UP000765509">
    <property type="component" value="Unassembled WGS sequence"/>
</dbReference>
<accession>A0A9Q3FZC5</accession>
<evidence type="ECO:0000313" key="1">
    <source>
        <dbReference type="EMBL" id="MBW0546763.1"/>
    </source>
</evidence>
<reference evidence="1" key="1">
    <citation type="submission" date="2021-03" db="EMBL/GenBank/DDBJ databases">
        <title>Draft genome sequence of rust myrtle Austropuccinia psidii MF-1, a brazilian biotype.</title>
        <authorList>
            <person name="Quecine M.C."/>
            <person name="Pachon D.M.R."/>
            <person name="Bonatelli M.L."/>
            <person name="Correr F.H."/>
            <person name="Franceschini L.M."/>
            <person name="Leite T.F."/>
            <person name="Margarido G.R.A."/>
            <person name="Almeida C.A."/>
            <person name="Ferrarezi J.A."/>
            <person name="Labate C.A."/>
        </authorList>
    </citation>
    <scope>NUCLEOTIDE SEQUENCE</scope>
    <source>
        <strain evidence="1">MF-1</strain>
    </source>
</reference>
<protein>
    <submittedName>
        <fullName evidence="1">Uncharacterized protein</fullName>
    </submittedName>
</protein>
<sequence length="141" mass="15650">MHEFSIKENESACNADAAEAKWRDMPDVKHVSTASTSTMVEPRAAITEALDLLLAEQRHILGECAKNYNQTTRVSSEGIQPFKNLIHNEGKLNLEVDYWAVVDGILPDKSLTGKPGEDGNHFLYGGVYIPSEDYVAEVERT</sequence>
<organism evidence="1 2">
    <name type="scientific">Austropuccinia psidii MF-1</name>
    <dbReference type="NCBI Taxonomy" id="1389203"/>
    <lineage>
        <taxon>Eukaryota</taxon>
        <taxon>Fungi</taxon>
        <taxon>Dikarya</taxon>
        <taxon>Basidiomycota</taxon>
        <taxon>Pucciniomycotina</taxon>
        <taxon>Pucciniomycetes</taxon>
        <taxon>Pucciniales</taxon>
        <taxon>Sphaerophragmiaceae</taxon>
        <taxon>Austropuccinia</taxon>
    </lineage>
</organism>
<proteinExistence type="predicted"/>